<dbReference type="EMBL" id="FO818640">
    <property type="protein sequence ID" value="CDM96836.1"/>
    <property type="molecule type" value="Genomic_DNA"/>
</dbReference>
<evidence type="ECO:0000313" key="3">
    <source>
        <dbReference type="Proteomes" id="UP000032946"/>
    </source>
</evidence>
<dbReference type="AlphaFoldDB" id="A0A9P1KH22"/>
<proteinExistence type="predicted"/>
<dbReference type="Proteomes" id="UP000032946">
    <property type="component" value="Chromosome"/>
</dbReference>
<gene>
    <name evidence="2" type="ORF">ARTHRO_41245</name>
</gene>
<evidence type="ECO:0000256" key="1">
    <source>
        <dbReference type="SAM" id="MobiDB-lite"/>
    </source>
</evidence>
<accession>A0A9P1KH22</accession>
<keyword evidence="3" id="KW-1185">Reference proteome</keyword>
<organism evidence="2 3">
    <name type="scientific">Limnospira indica PCC 8005</name>
    <dbReference type="NCBI Taxonomy" id="376219"/>
    <lineage>
        <taxon>Bacteria</taxon>
        <taxon>Bacillati</taxon>
        <taxon>Cyanobacteriota</taxon>
        <taxon>Cyanophyceae</taxon>
        <taxon>Oscillatoriophycideae</taxon>
        <taxon>Oscillatoriales</taxon>
        <taxon>Sirenicapillariaceae</taxon>
        <taxon>Limnospira</taxon>
    </lineage>
</organism>
<evidence type="ECO:0000313" key="2">
    <source>
        <dbReference type="EMBL" id="CDM96836.1"/>
    </source>
</evidence>
<protein>
    <submittedName>
        <fullName evidence="2">Uncharacterized protein</fullName>
    </submittedName>
</protein>
<name>A0A9P1KH22_9CYAN</name>
<dbReference type="RefSeq" id="WP_006624113.1">
    <property type="nucleotide sequence ID" value="NZ_FO818640.1"/>
</dbReference>
<sequence>MNSNHKILAVTRPNKPPEPSSESPTTNTQEHSRSTGTVKHIPSRTVKPSKPIKHKPKVAVKLPQADNSEGEVFVVGDHILVRAPWGLWARAEIKTFYQSSPDTVMAHFIPKEERTNWTWMGGLIRSDLLKRANPDS</sequence>
<feature type="region of interest" description="Disordered" evidence="1">
    <location>
        <begin position="1"/>
        <end position="52"/>
    </location>
</feature>
<reference evidence="2 3" key="1">
    <citation type="submission" date="2014-02" db="EMBL/GenBank/DDBJ databases">
        <authorList>
            <person name="Genoscope - CEA"/>
        </authorList>
    </citation>
    <scope>NUCLEOTIDE SEQUENCE [LARGE SCALE GENOMIC DNA]</scope>
    <source>
        <strain evidence="2 3">PCC 8005</strain>
    </source>
</reference>